<sequence>MGTPLLKLVATLARWQARSFVAKLPRSTTIQANFLKSLLQVQQATVLGQELKLAHITTLDQFRQTVPIWPYSAYHPYFERAAAGEQNVVAPEPLLHINLSSGSTGNQKLIPITRRSQQNRAYANQVAMGFAFTQAQQRGLNLGKMLLTHSAQSLGQTSGGIPYGHVSSNQLRSTPGWLYQQLFAQPRTAQLISDTLARHYVCLLFALSDANLAVIGATFPLVALQLCTYLETYGASLIEDLASGEIADWIKLEPEFRASLAQQLRPQRDRARQLAQLLKTAGRLLPQQVWPHLAFMVTARGGPSSFYFERFDEYFGDLPIFGGTFAASEAVFGSHWNFNTDGTLLAIASNFFEFVAPDQWTATYPQTLLPHEVKIGEFYRILVTNYSGFYRYDIGDVVEVTGMRAGVPLIAFRYRQGGTLSAISEKTTEYHAVQVLTVLKQHHALAIEDFCITLSENWVDPYYVLNLELTPNAPVPPLPAVLADFDRQLQAANQSYALKRQKNDILPPRLNLLDSGSFATLRQHRLKPGTPDTAQVKLPHISSDRTLLAEVKIQQQVSFSSQSPIGRSSL</sequence>
<dbReference type="InterPro" id="IPR004993">
    <property type="entry name" value="GH3"/>
</dbReference>
<comment type="caution">
    <text evidence="3">The sequence shown here is derived from an EMBL/GenBank/DDBJ whole genome shotgun (WGS) entry which is preliminary data.</text>
</comment>
<proteinExistence type="predicted"/>
<protein>
    <submittedName>
        <fullName evidence="3">GH3 auxin-responsive promoter family protein</fullName>
    </submittedName>
</protein>
<feature type="domain" description="GH3 C-terminal" evidence="2">
    <location>
        <begin position="433"/>
        <end position="545"/>
    </location>
</feature>
<dbReference type="Pfam" id="PF23571">
    <property type="entry name" value="GH3_M"/>
    <property type="match status" value="1"/>
</dbReference>
<reference evidence="3 4" key="1">
    <citation type="submission" date="2024-10" db="EMBL/GenBank/DDBJ databases">
        <authorList>
            <person name="Ratan Roy A."/>
            <person name="Morales Sandoval P.H."/>
            <person name="De Los Santos Villalobos S."/>
            <person name="Chakraborty S."/>
            <person name="Mukherjee J."/>
        </authorList>
    </citation>
    <scope>NUCLEOTIDE SEQUENCE [LARGE SCALE GENOMIC DNA]</scope>
    <source>
        <strain evidence="3 4">S1</strain>
    </source>
</reference>
<name>A0ABW6IC33_9CYAN</name>
<dbReference type="InterPro" id="IPR055377">
    <property type="entry name" value="GH3_M"/>
</dbReference>
<organism evidence="3 4">
    <name type="scientific">Almyronema epifaneia S1</name>
    <dbReference type="NCBI Taxonomy" id="2991925"/>
    <lineage>
        <taxon>Bacteria</taxon>
        <taxon>Bacillati</taxon>
        <taxon>Cyanobacteriota</taxon>
        <taxon>Cyanophyceae</taxon>
        <taxon>Nodosilineales</taxon>
        <taxon>Nodosilineaceae</taxon>
        <taxon>Almyronema</taxon>
        <taxon>Almyronema epifaneia</taxon>
    </lineage>
</organism>
<dbReference type="PANTHER" id="PTHR31901">
    <property type="entry name" value="GH3 DOMAIN-CONTAINING PROTEIN"/>
    <property type="match status" value="1"/>
</dbReference>
<evidence type="ECO:0000259" key="2">
    <source>
        <dbReference type="Pfam" id="PF23572"/>
    </source>
</evidence>
<accession>A0ABW6IC33</accession>
<feature type="domain" description="GH3 middle" evidence="1">
    <location>
        <begin position="345"/>
        <end position="415"/>
    </location>
</feature>
<gene>
    <name evidence="3" type="ORF">ACFVKH_05505</name>
</gene>
<dbReference type="PANTHER" id="PTHR31901:SF9">
    <property type="entry name" value="GH3 DOMAIN-CONTAINING PROTEIN"/>
    <property type="match status" value="1"/>
</dbReference>
<dbReference type="SUPFAM" id="SSF56801">
    <property type="entry name" value="Acetyl-CoA synthetase-like"/>
    <property type="match status" value="1"/>
</dbReference>
<dbReference type="Pfam" id="PF23572">
    <property type="entry name" value="GH3_C"/>
    <property type="match status" value="1"/>
</dbReference>
<evidence type="ECO:0000313" key="3">
    <source>
        <dbReference type="EMBL" id="MFE4105722.1"/>
    </source>
</evidence>
<dbReference type="Pfam" id="PF03321">
    <property type="entry name" value="GH3"/>
    <property type="match status" value="1"/>
</dbReference>
<evidence type="ECO:0000313" key="4">
    <source>
        <dbReference type="Proteomes" id="UP001600165"/>
    </source>
</evidence>
<dbReference type="RefSeq" id="WP_377962781.1">
    <property type="nucleotide sequence ID" value="NZ_JBHZOL010000031.1"/>
</dbReference>
<dbReference type="EMBL" id="JBHZOL010000031">
    <property type="protein sequence ID" value="MFE4105722.1"/>
    <property type="molecule type" value="Genomic_DNA"/>
</dbReference>
<evidence type="ECO:0000259" key="1">
    <source>
        <dbReference type="Pfam" id="PF23571"/>
    </source>
</evidence>
<keyword evidence="4" id="KW-1185">Reference proteome</keyword>
<dbReference type="Proteomes" id="UP001600165">
    <property type="component" value="Unassembled WGS sequence"/>
</dbReference>
<dbReference type="InterPro" id="IPR055378">
    <property type="entry name" value="GH3_C"/>
</dbReference>